<dbReference type="GO" id="GO:0006355">
    <property type="term" value="P:regulation of DNA-templated transcription"/>
    <property type="evidence" value="ECO:0007669"/>
    <property type="project" value="InterPro"/>
</dbReference>
<dbReference type="SMART" id="SM00422">
    <property type="entry name" value="HTH_MERR"/>
    <property type="match status" value="1"/>
</dbReference>
<evidence type="ECO:0000259" key="1">
    <source>
        <dbReference type="PROSITE" id="PS50937"/>
    </source>
</evidence>
<gene>
    <name evidence="2" type="ORF">EKO23_16730</name>
</gene>
<evidence type="ECO:0000313" key="3">
    <source>
        <dbReference type="Proteomes" id="UP000295198"/>
    </source>
</evidence>
<comment type="caution">
    <text evidence="2">The sequence shown here is derived from an EMBL/GenBank/DDBJ whole genome shotgun (WGS) entry which is preliminary data.</text>
</comment>
<dbReference type="RefSeq" id="WP_134719267.1">
    <property type="nucleotide sequence ID" value="NZ_SDKM01000026.1"/>
</dbReference>
<evidence type="ECO:0000313" key="2">
    <source>
        <dbReference type="EMBL" id="RYP84117.1"/>
    </source>
</evidence>
<name>A0A4Q4Z8B7_9ACTN</name>
<keyword evidence="3" id="KW-1185">Reference proteome</keyword>
<dbReference type="Gene3D" id="1.10.1660.10">
    <property type="match status" value="1"/>
</dbReference>
<sequence>MRISELSDATGVPVPTIKYYLREGLLHPGEKVTARLTEYDDTHRQRLGLLRVLREVGDVPVERLGQLVATAQSTHATAHEMLAAAAAALAPTPPEPTEHRAEARSVADALIDHAGWSNVHPRSADRDNLAGVLEAIMRFDTHPSDPAEVAPYLRAADEIARYELWHLRQDTGRQGLLEEMVVGQVVFGRLLGILRRLAEEHYSAIRFGQVSDPADASATYDGP</sequence>
<feature type="domain" description="HTH merR-type" evidence="1">
    <location>
        <begin position="1"/>
        <end position="70"/>
    </location>
</feature>
<dbReference type="PROSITE" id="PS50937">
    <property type="entry name" value="HTH_MERR_2"/>
    <property type="match status" value="1"/>
</dbReference>
<organism evidence="2 3">
    <name type="scientific">Nocardioides guangzhouensis</name>
    <dbReference type="NCBI Taxonomy" id="2497878"/>
    <lineage>
        <taxon>Bacteria</taxon>
        <taxon>Bacillati</taxon>
        <taxon>Actinomycetota</taxon>
        <taxon>Actinomycetes</taxon>
        <taxon>Propionibacteriales</taxon>
        <taxon>Nocardioidaceae</taxon>
        <taxon>Nocardioides</taxon>
    </lineage>
</organism>
<dbReference type="OrthoDB" id="5242095at2"/>
<dbReference type="AlphaFoldDB" id="A0A4Q4Z8B7"/>
<dbReference type="EMBL" id="SDKM01000026">
    <property type="protein sequence ID" value="RYP84117.1"/>
    <property type="molecule type" value="Genomic_DNA"/>
</dbReference>
<dbReference type="GO" id="GO:0003677">
    <property type="term" value="F:DNA binding"/>
    <property type="evidence" value="ECO:0007669"/>
    <property type="project" value="InterPro"/>
</dbReference>
<reference evidence="2 3" key="1">
    <citation type="submission" date="2019-01" db="EMBL/GenBank/DDBJ databases">
        <title>Nocardioides guangzhouensis sp. nov., an actinobacterium isolated from soil.</title>
        <authorList>
            <person name="Fu Y."/>
            <person name="Cai Y."/>
            <person name="Lin Z."/>
            <person name="Chen P."/>
        </authorList>
    </citation>
    <scope>NUCLEOTIDE SEQUENCE [LARGE SCALE GENOMIC DNA]</scope>
    <source>
        <strain evidence="2 3">130</strain>
    </source>
</reference>
<dbReference type="PRINTS" id="PR00040">
    <property type="entry name" value="HTHMERR"/>
</dbReference>
<accession>A0A4Q4Z8B7</accession>
<dbReference type="Pfam" id="PF13411">
    <property type="entry name" value="MerR_1"/>
    <property type="match status" value="1"/>
</dbReference>
<dbReference type="InterPro" id="IPR000551">
    <property type="entry name" value="MerR-type_HTH_dom"/>
</dbReference>
<dbReference type="Proteomes" id="UP000295198">
    <property type="component" value="Unassembled WGS sequence"/>
</dbReference>
<protein>
    <submittedName>
        <fullName evidence="2">MerR family transcriptional regulator</fullName>
    </submittedName>
</protein>
<dbReference type="SUPFAM" id="SSF46955">
    <property type="entry name" value="Putative DNA-binding domain"/>
    <property type="match status" value="1"/>
</dbReference>
<dbReference type="InterPro" id="IPR009061">
    <property type="entry name" value="DNA-bd_dom_put_sf"/>
</dbReference>
<proteinExistence type="predicted"/>